<evidence type="ECO:0000313" key="3">
    <source>
        <dbReference type="Proteomes" id="UP001201812"/>
    </source>
</evidence>
<dbReference type="Proteomes" id="UP001201812">
    <property type="component" value="Unassembled WGS sequence"/>
</dbReference>
<dbReference type="EMBL" id="JAKKPZ010000001">
    <property type="protein sequence ID" value="KAI1728918.1"/>
    <property type="molecule type" value="Genomic_DNA"/>
</dbReference>
<dbReference type="GO" id="GO:0000281">
    <property type="term" value="P:mitotic cytokinesis"/>
    <property type="evidence" value="ECO:0007669"/>
    <property type="project" value="TreeGrafter"/>
</dbReference>
<proteinExistence type="predicted"/>
<keyword evidence="2" id="KW-0131">Cell cycle</keyword>
<dbReference type="Pfam" id="PF08174">
    <property type="entry name" value="Anillin"/>
    <property type="match status" value="1"/>
</dbReference>
<dbReference type="PANTHER" id="PTHR21538:SF24">
    <property type="entry name" value="PH DOMAIN-CONTAINING PROTEIN"/>
    <property type="match status" value="1"/>
</dbReference>
<reference evidence="2" key="1">
    <citation type="submission" date="2022-01" db="EMBL/GenBank/DDBJ databases">
        <title>Genome Sequence Resource for Two Populations of Ditylenchus destructor, the Migratory Endoparasitic Phytonematode.</title>
        <authorList>
            <person name="Zhang H."/>
            <person name="Lin R."/>
            <person name="Xie B."/>
        </authorList>
    </citation>
    <scope>NUCLEOTIDE SEQUENCE</scope>
    <source>
        <strain evidence="2">BazhouSP</strain>
    </source>
</reference>
<gene>
    <name evidence="2" type="ORF">DdX_01127</name>
</gene>
<dbReference type="GO" id="GO:0005826">
    <property type="term" value="C:actomyosin contractile ring"/>
    <property type="evidence" value="ECO:0007669"/>
    <property type="project" value="TreeGrafter"/>
</dbReference>
<sequence length="328" mass="36853">MVIVCPKELLLRKIAAKVSSSSQTGYSKANVVLKNVSIPLAWPAEEYFGNTKEWREFTVQLVVRTSEGKETFSKPRESINRTYTDVDFNDVFFFEDQSPEFCFEVILYCKRTDVNANPNMVQTLSRSLGRSIGTSLKKYMRSANNTFSGASRLYPDDNVKDSHLSNDPVYRTEHNLDVGSIDPDFLENYRNPEKMCALGTGRFRLRNATLSGRTHTYNLELVPHGTYPGVTRSQLLPVYGNICAQLLVQPTSLCGPLAQGQLDMFFVEGGILLQRMFCVLQGGLLKCYNDYGNDETDKSSSELSKVTPTAKQPPALTLQINQVSNYDE</sequence>
<protein>
    <submittedName>
        <fullName evidence="2">Cell division protein anillin domain-containing protein</fullName>
    </submittedName>
</protein>
<keyword evidence="3" id="KW-1185">Reference proteome</keyword>
<evidence type="ECO:0000313" key="2">
    <source>
        <dbReference type="EMBL" id="KAI1728918.1"/>
    </source>
</evidence>
<feature type="domain" description="Anillin homology" evidence="1">
    <location>
        <begin position="27"/>
        <end position="141"/>
    </location>
</feature>
<dbReference type="InterPro" id="IPR051364">
    <property type="entry name" value="Cytokinesis/Rho-signaling"/>
</dbReference>
<dbReference type="PANTHER" id="PTHR21538">
    <property type="entry name" value="ANILLIN/RHOTEKIN RTKN"/>
    <property type="match status" value="1"/>
</dbReference>
<comment type="caution">
    <text evidence="2">The sequence shown here is derived from an EMBL/GenBank/DDBJ whole genome shotgun (WGS) entry which is preliminary data.</text>
</comment>
<dbReference type="InterPro" id="IPR012966">
    <property type="entry name" value="AHD"/>
</dbReference>
<organism evidence="2 3">
    <name type="scientific">Ditylenchus destructor</name>
    <dbReference type="NCBI Taxonomy" id="166010"/>
    <lineage>
        <taxon>Eukaryota</taxon>
        <taxon>Metazoa</taxon>
        <taxon>Ecdysozoa</taxon>
        <taxon>Nematoda</taxon>
        <taxon>Chromadorea</taxon>
        <taxon>Rhabditida</taxon>
        <taxon>Tylenchina</taxon>
        <taxon>Tylenchomorpha</taxon>
        <taxon>Sphaerularioidea</taxon>
        <taxon>Anguinidae</taxon>
        <taxon>Anguininae</taxon>
        <taxon>Ditylenchus</taxon>
    </lineage>
</organism>
<dbReference type="GO" id="GO:0000915">
    <property type="term" value="P:actomyosin contractile ring assembly"/>
    <property type="evidence" value="ECO:0007669"/>
    <property type="project" value="TreeGrafter"/>
</dbReference>
<evidence type="ECO:0000259" key="1">
    <source>
        <dbReference type="Pfam" id="PF08174"/>
    </source>
</evidence>
<accession>A0AAD4NGE0</accession>
<dbReference type="GO" id="GO:0031106">
    <property type="term" value="P:septin ring organization"/>
    <property type="evidence" value="ECO:0007669"/>
    <property type="project" value="TreeGrafter"/>
</dbReference>
<keyword evidence="2" id="KW-0132">Cell division</keyword>
<dbReference type="AlphaFoldDB" id="A0AAD4NGE0"/>
<name>A0AAD4NGE0_9BILA</name>